<dbReference type="AlphaFoldDB" id="A0A7W6N6T8"/>
<keyword evidence="2" id="KW-0732">Signal</keyword>
<evidence type="ECO:0000256" key="1">
    <source>
        <dbReference type="SAM" id="MobiDB-lite"/>
    </source>
</evidence>
<reference evidence="3 4" key="1">
    <citation type="submission" date="2020-08" db="EMBL/GenBank/DDBJ databases">
        <title>Genomic Encyclopedia of Type Strains, Phase IV (KMG-IV): sequencing the most valuable type-strain genomes for metagenomic binning, comparative biology and taxonomic classification.</title>
        <authorList>
            <person name="Goeker M."/>
        </authorList>
    </citation>
    <scope>NUCLEOTIDE SEQUENCE [LARGE SCALE GENOMIC DNA]</scope>
    <source>
        <strain evidence="3 4">DSM 15743</strain>
    </source>
</reference>
<feature type="compositionally biased region" description="Low complexity" evidence="1">
    <location>
        <begin position="36"/>
        <end position="55"/>
    </location>
</feature>
<protein>
    <submittedName>
        <fullName evidence="3">Invasion protein IalB</fullName>
    </submittedName>
</protein>
<dbReference type="InterPro" id="IPR038696">
    <property type="entry name" value="IalB_sf"/>
</dbReference>
<feature type="chain" id="PRO_5031398943" evidence="2">
    <location>
        <begin position="26"/>
        <end position="250"/>
    </location>
</feature>
<dbReference type="InterPro" id="IPR010642">
    <property type="entry name" value="Invasion_prot_B"/>
</dbReference>
<organism evidence="3 4">
    <name type="scientific">Microvirga flocculans</name>
    <dbReference type="NCBI Taxonomy" id="217168"/>
    <lineage>
        <taxon>Bacteria</taxon>
        <taxon>Pseudomonadati</taxon>
        <taxon>Pseudomonadota</taxon>
        <taxon>Alphaproteobacteria</taxon>
        <taxon>Hyphomicrobiales</taxon>
        <taxon>Methylobacteriaceae</taxon>
        <taxon>Microvirga</taxon>
    </lineage>
</organism>
<feature type="compositionally biased region" description="Basic and acidic residues" evidence="1">
    <location>
        <begin position="205"/>
        <end position="226"/>
    </location>
</feature>
<dbReference type="Pfam" id="PF06776">
    <property type="entry name" value="IalB"/>
    <property type="match status" value="1"/>
</dbReference>
<dbReference type="Proteomes" id="UP000519439">
    <property type="component" value="Unassembled WGS sequence"/>
</dbReference>
<name>A0A7W6N6T8_9HYPH</name>
<evidence type="ECO:0000313" key="3">
    <source>
        <dbReference type="EMBL" id="MBB4038775.1"/>
    </source>
</evidence>
<dbReference type="Gene3D" id="2.60.40.1880">
    <property type="entry name" value="Invasion associated locus B (IalB) protein"/>
    <property type="match status" value="1"/>
</dbReference>
<feature type="region of interest" description="Disordered" evidence="1">
    <location>
        <begin position="198"/>
        <end position="250"/>
    </location>
</feature>
<sequence>MPFSPRLAGFASVALLALSPVPGLAQTAGQAPKARQNAAPAGQQAQPQPQPQSAPVVVELKAEPSQPEWTKVCGQDQATKAETCYTTRDFVTDKEQRIVAVALYDAKGKAPQKILRILTPLGFLVPPGIRMVVDKGQPVAGRYTACLPQGCFAEAAVKDDFVAALKKGSALNVSARNQVGKEVTFAVPVDGFGKAFDGPPIDPKVLAERQKQMQDELQRRSEELRSRQTGTPGNPAQTPAADAGASQPKN</sequence>
<gene>
    <name evidence="3" type="ORF">GGR34_000404</name>
</gene>
<comment type="caution">
    <text evidence="3">The sequence shown here is derived from an EMBL/GenBank/DDBJ whole genome shotgun (WGS) entry which is preliminary data.</text>
</comment>
<feature type="region of interest" description="Disordered" evidence="1">
    <location>
        <begin position="26"/>
        <end position="56"/>
    </location>
</feature>
<dbReference type="RefSeq" id="WP_051434943.1">
    <property type="nucleotide sequence ID" value="NZ_JACIDC010000001.1"/>
</dbReference>
<evidence type="ECO:0000313" key="4">
    <source>
        <dbReference type="Proteomes" id="UP000519439"/>
    </source>
</evidence>
<feature type="signal peptide" evidence="2">
    <location>
        <begin position="1"/>
        <end position="25"/>
    </location>
</feature>
<dbReference type="EMBL" id="JACIDC010000001">
    <property type="protein sequence ID" value="MBB4038775.1"/>
    <property type="molecule type" value="Genomic_DNA"/>
</dbReference>
<keyword evidence="4" id="KW-1185">Reference proteome</keyword>
<accession>A0A7W6N6T8</accession>
<proteinExistence type="predicted"/>
<evidence type="ECO:0000256" key="2">
    <source>
        <dbReference type="SAM" id="SignalP"/>
    </source>
</evidence>